<dbReference type="SUPFAM" id="SSF50156">
    <property type="entry name" value="PDZ domain-like"/>
    <property type="match status" value="1"/>
</dbReference>
<evidence type="ECO:0000259" key="4">
    <source>
        <dbReference type="PROSITE" id="PS50200"/>
    </source>
</evidence>
<organism evidence="6 7">
    <name type="scientific">Strongyloides venezuelensis</name>
    <name type="common">Threadworm</name>
    <dbReference type="NCBI Taxonomy" id="75913"/>
    <lineage>
        <taxon>Eukaryota</taxon>
        <taxon>Metazoa</taxon>
        <taxon>Ecdysozoa</taxon>
        <taxon>Nematoda</taxon>
        <taxon>Chromadorea</taxon>
        <taxon>Rhabditida</taxon>
        <taxon>Tylenchina</taxon>
        <taxon>Panagrolaimomorpha</taxon>
        <taxon>Strongyloidoidea</taxon>
        <taxon>Strongyloididae</taxon>
        <taxon>Strongyloides</taxon>
    </lineage>
</organism>
<dbReference type="Gene3D" id="2.30.42.10">
    <property type="match status" value="1"/>
</dbReference>
<evidence type="ECO:0000313" key="6">
    <source>
        <dbReference type="Proteomes" id="UP000035680"/>
    </source>
</evidence>
<dbReference type="GO" id="GO:0032880">
    <property type="term" value="P:regulation of protein localization"/>
    <property type="evidence" value="ECO:0007669"/>
    <property type="project" value="TreeGrafter"/>
</dbReference>
<evidence type="ECO:0000256" key="1">
    <source>
        <dbReference type="ARBA" id="ARBA00022889"/>
    </source>
</evidence>
<protein>
    <submittedName>
        <fullName evidence="7">Afadin (inferred by orthology to a human protein)</fullName>
    </submittedName>
</protein>
<dbReference type="InterPro" id="IPR000253">
    <property type="entry name" value="FHA_dom"/>
</dbReference>
<feature type="compositionally biased region" description="Basic and acidic residues" evidence="2">
    <location>
        <begin position="1592"/>
        <end position="1603"/>
    </location>
</feature>
<name>A0A0K0F2T1_STRVS</name>
<dbReference type="InterPro" id="IPR028842">
    <property type="entry name" value="Afadin"/>
</dbReference>
<dbReference type="SUPFAM" id="SSF49879">
    <property type="entry name" value="SMAD/FHA domain"/>
    <property type="match status" value="1"/>
</dbReference>
<dbReference type="PROSITE" id="PS50106">
    <property type="entry name" value="PDZ"/>
    <property type="match status" value="1"/>
</dbReference>
<keyword evidence="6" id="KW-1185">Reference proteome</keyword>
<dbReference type="InterPro" id="IPR002710">
    <property type="entry name" value="Dilute_dom"/>
</dbReference>
<dbReference type="Pfam" id="PF00498">
    <property type="entry name" value="FHA"/>
    <property type="match status" value="1"/>
</dbReference>
<dbReference type="GO" id="GO:0050839">
    <property type="term" value="F:cell adhesion molecule binding"/>
    <property type="evidence" value="ECO:0007669"/>
    <property type="project" value="TreeGrafter"/>
</dbReference>
<dbReference type="Gene3D" id="3.10.20.90">
    <property type="entry name" value="Phosphatidylinositol 3-kinase Catalytic Subunit, Chain A, domain 1"/>
    <property type="match status" value="2"/>
</dbReference>
<dbReference type="PANTHER" id="PTHR10398:SF2">
    <property type="entry name" value="AFADIN"/>
    <property type="match status" value="1"/>
</dbReference>
<sequence length="1603" mass="181588">MYGSIASKSPIESSFIEEDFEIKKKCLIELIKSWNENRLELFTISMPEDDSLEIYGAMRFYFRDTGEKVFSKCIRVSSTATTETVIEALIEKFRPDMKMLTTPEYSIWEAHENGSERKLEAGEKPLLVQLNWHKDDRDGRFILKNDNEPEKINRNTGRFSKRLKNELKKRSKSTDNIRGSHSKLFEETKTVTEEVFSDASSNPFNRTISNPEVVMKKRREQKLESKLKEIMSTNGGSLKIYGYNINPFKNYVSILVSVFDRTSKILLEALQKYGLESEDPSNYILTQKIVPHNSVNSMSKSFSDLRGDETGDIGGGMLNERVLDGDECPLLNLLNHKEKKQDNKSLNEEIIFTLKRRPLSKMPPQTIMPTKQTTSSPIYQHLNKHSLTHLTTSQYQQPPGVSPTNSGTSSSPIMYCGNVQKSICQRPALVPINHLTGKENHDSTIFIQPNVTIIGSNPDLAQPQNQAILLTGQNVIPRHCLISFSDGGVSITPLDGRGIVEVNDRKIISTTLLKDGFTIKIGNVNYFKFYSNYNQNIYFSNNNSLSGSHHIQSTSHSVNEPTMPITTHFDANPYAAPVYQRKGSLSSIYSSQSPYHFTYNNCHGTIQNPISTVYPPQNLPGIIEINDQYGNDDLFLSLLITNSTIQLINFRPAPAFILYMSLRHRSSTLFRPSIQMDIRNQHLQQYFDMICKKITHVVYSSPSNVDSLAFWLTVSSELLFIIQSDIHLNSILSPLCDNLFNLVEKCFSLLNDACHVQLSHTMYSFLNGSIDDVVASNETISVFENIMSQLRRNRTNAALQIQIFSQLFHYVNMYIFNWLVGTEEGSHHITRSWATHLKERLYNIYKWAESHGLELAVECHMDRIQQAVNLLTTPKTVDQVAVLGATCYKLNSRQVEYLLTRYIIDVSETPVSESIVNDCIKLSQSQADESTREEGLTVELLEERRLNVPFMFPQEGYVIQLQKGIPSYLMELIDYLERQGVCHFIPLSNINGSWTVHMKNHVNNLETLSQTSTEFVSSRQRINNMPYNQNPSISTVNRNNSKPQIVPISFAKINNGIGLSIVAAQSTDDKNIGIYVKKVFEGGAAHRDGRIETGDQLLSLNGHSLIGISQEAAADIMAKCGPQLHFEVAKNAAYCNGLSSWFSKNGENNERGEIKYQQQRFTNNQTPSFNGSHINLPSNVNNYPIYRPRTTSESSMQSNFNNNITKQTHHLPSHYRTSNRPPVIQPGRPSNYNNSSISSSPAGGYPIQHHNDYTSMNQVFNKNIISSNVRMRSSSVVPFGQDNSNTSQIYQQQIQLPVINNKGNNVILKRDYLNSGRRSAPLFGEELSPRELREKLNDELDLLESKGDKMTDGDRLRYREIVQQLGNISTSPQKNFNNPNALVGGIRSRQHHIPPPPFLSEMTSKFEQKRQSQSSSVSGSSGSNHNHHRNGVETMIDTVVEDVKKINLVVEENQSKESTFNNRLHVDSNIKLSNSLNISKSCNNQQIEQLSPNSQEENKNPLQGNGIEKNINDSMVKEQQNDEVDEPRVQIIGNNEIYNDPRMRRLNEIQSRSNRSNIDGSNLDFKDKMKMFAASLGEDTPKARISTSSAQREIEHTLEKSLQ</sequence>
<reference evidence="7" key="2">
    <citation type="submission" date="2015-08" db="UniProtKB">
        <authorList>
            <consortium name="WormBaseParasite"/>
        </authorList>
    </citation>
    <scope>IDENTIFICATION</scope>
</reference>
<evidence type="ECO:0000256" key="2">
    <source>
        <dbReference type="SAM" id="MobiDB-lite"/>
    </source>
</evidence>
<keyword evidence="1" id="KW-0130">Cell adhesion</keyword>
<dbReference type="GO" id="GO:0007165">
    <property type="term" value="P:signal transduction"/>
    <property type="evidence" value="ECO:0007669"/>
    <property type="project" value="InterPro"/>
</dbReference>
<feature type="domain" description="PDZ" evidence="3">
    <location>
        <begin position="1047"/>
        <end position="1132"/>
    </location>
</feature>
<dbReference type="Pfam" id="PF00788">
    <property type="entry name" value="RA"/>
    <property type="match status" value="2"/>
</dbReference>
<dbReference type="Pfam" id="PF01843">
    <property type="entry name" value="DIL"/>
    <property type="match status" value="1"/>
</dbReference>
<dbReference type="SUPFAM" id="SSF54236">
    <property type="entry name" value="Ubiquitin-like"/>
    <property type="match status" value="2"/>
</dbReference>
<dbReference type="InterPro" id="IPR001478">
    <property type="entry name" value="PDZ"/>
</dbReference>
<dbReference type="Proteomes" id="UP000035680">
    <property type="component" value="Unassembled WGS sequence"/>
</dbReference>
<dbReference type="WBParaSite" id="SVE_0311100.1">
    <property type="protein sequence ID" value="SVE_0311100.1"/>
    <property type="gene ID" value="SVE_0311100"/>
</dbReference>
<dbReference type="CDD" id="cd01782">
    <property type="entry name" value="RA1_Afadin"/>
    <property type="match status" value="1"/>
</dbReference>
<dbReference type="InterPro" id="IPR008984">
    <property type="entry name" value="SMAD_FHA_dom_sf"/>
</dbReference>
<feature type="domain" description="Dilute" evidence="5">
    <location>
        <begin position="688"/>
        <end position="925"/>
    </location>
</feature>
<reference evidence="6" key="1">
    <citation type="submission" date="2014-07" db="EMBL/GenBank/DDBJ databases">
        <authorList>
            <person name="Martin A.A"/>
            <person name="De Silva N."/>
        </authorList>
    </citation>
    <scope>NUCLEOTIDE SEQUENCE</scope>
</reference>
<dbReference type="InterPro" id="IPR036034">
    <property type="entry name" value="PDZ_sf"/>
</dbReference>
<evidence type="ECO:0000259" key="3">
    <source>
        <dbReference type="PROSITE" id="PS50106"/>
    </source>
</evidence>
<dbReference type="SMART" id="SM00314">
    <property type="entry name" value="RA"/>
    <property type="match status" value="2"/>
</dbReference>
<accession>A0A0K0F2T1</accession>
<feature type="region of interest" description="Disordered" evidence="2">
    <location>
        <begin position="1387"/>
        <end position="1431"/>
    </location>
</feature>
<dbReference type="GO" id="GO:0005912">
    <property type="term" value="C:adherens junction"/>
    <property type="evidence" value="ECO:0007669"/>
    <property type="project" value="TreeGrafter"/>
</dbReference>
<dbReference type="SMART" id="SM00228">
    <property type="entry name" value="PDZ"/>
    <property type="match status" value="1"/>
</dbReference>
<dbReference type="STRING" id="75913.A0A0K0F2T1"/>
<feature type="region of interest" description="Disordered" evidence="2">
    <location>
        <begin position="1575"/>
        <end position="1603"/>
    </location>
</feature>
<proteinExistence type="predicted"/>
<feature type="domain" description="Ras-associating" evidence="4">
    <location>
        <begin position="58"/>
        <end position="148"/>
    </location>
</feature>
<dbReference type="InterPro" id="IPR029071">
    <property type="entry name" value="Ubiquitin-like_domsf"/>
</dbReference>
<dbReference type="Pfam" id="PF00595">
    <property type="entry name" value="PDZ"/>
    <property type="match status" value="1"/>
</dbReference>
<dbReference type="GO" id="GO:0007155">
    <property type="term" value="P:cell adhesion"/>
    <property type="evidence" value="ECO:0007669"/>
    <property type="project" value="UniProtKB-KW"/>
</dbReference>
<dbReference type="PROSITE" id="PS50200">
    <property type="entry name" value="RA"/>
    <property type="match status" value="2"/>
</dbReference>
<evidence type="ECO:0000313" key="7">
    <source>
        <dbReference type="WBParaSite" id="SVE_0311100.1"/>
    </source>
</evidence>
<dbReference type="PROSITE" id="PS51126">
    <property type="entry name" value="DILUTE"/>
    <property type="match status" value="1"/>
</dbReference>
<dbReference type="InterPro" id="IPR000159">
    <property type="entry name" value="RA_dom"/>
</dbReference>
<feature type="domain" description="Ras-associating" evidence="4">
    <location>
        <begin position="234"/>
        <end position="359"/>
    </location>
</feature>
<dbReference type="Gene3D" id="2.60.200.20">
    <property type="match status" value="1"/>
</dbReference>
<evidence type="ECO:0000259" key="5">
    <source>
        <dbReference type="PROSITE" id="PS51126"/>
    </source>
</evidence>
<dbReference type="PANTHER" id="PTHR10398">
    <property type="entry name" value="AFADIN"/>
    <property type="match status" value="1"/>
</dbReference>
<feature type="compositionally biased region" description="Low complexity" evidence="2">
    <location>
        <begin position="1411"/>
        <end position="1424"/>
    </location>
</feature>
<dbReference type="SMART" id="SM01132">
    <property type="entry name" value="DIL"/>
    <property type="match status" value="1"/>
</dbReference>